<dbReference type="Gene3D" id="3.90.76.10">
    <property type="entry name" value="Dipeptide-binding Protein, Domain 1"/>
    <property type="match status" value="1"/>
</dbReference>
<accession>A0A0D6B1E5</accession>
<feature type="domain" description="Solute-binding protein family 5" evidence="4">
    <location>
        <begin position="78"/>
        <end position="442"/>
    </location>
</feature>
<dbReference type="GO" id="GO:0043190">
    <property type="term" value="C:ATP-binding cassette (ABC) transporter complex"/>
    <property type="evidence" value="ECO:0007669"/>
    <property type="project" value="InterPro"/>
</dbReference>
<comment type="similarity">
    <text evidence="2">Belongs to the bacterial solute-binding protein 5 family.</text>
</comment>
<dbReference type="InterPro" id="IPR039424">
    <property type="entry name" value="SBP_5"/>
</dbReference>
<dbReference type="Pfam" id="PF00496">
    <property type="entry name" value="SBP_bac_5"/>
    <property type="match status" value="1"/>
</dbReference>
<feature type="chain" id="PRO_5002301095" evidence="3">
    <location>
        <begin position="27"/>
        <end position="531"/>
    </location>
</feature>
<dbReference type="Proteomes" id="UP000064912">
    <property type="component" value="Chromosome"/>
</dbReference>
<sequence length="531" mass="58742">MNAFARLLSGAALTATLAATAPALWAETPANMLVVANRIDDITTLDPAENFEFAGGDVLRNVYGRLVNFDPLDYEAGYQPDLAESWEVSEDGRSITFTMREGVTFTSGNPVTAEDAAFSLRRAVLLNLTPSFLLTQFGFTPDNIDETIRAEGNTLIVTTDKAYATSFVLNCLTATIGSILDKKTVLEHEVDGDMGHDWLKTHSAGSAAYSLVAWKPNESVTLQANPDFYQGAPAMKRVIVRHIAESATQRLLLERGDIDIARNLNPQDVQGLDGAEGVRIQEELKGYLMYASFNQKIPELQDPKVLEALKYLVDYEGMANSFLKGQWTIQQNFLPQTYLGAVEENPFFFDLEHAKTLLSEAGVDGIELTIGVRDVQERMEIAQSMQNTFAQAGIDLNIEVGTGKQILAKYRARDLDVYLGTWGPDYPDPQTNASTFAYNPDNSAEAQNGGILAWRNSWDADGLTEMTEAAVTERDTAKRIEMYHEIQARFRETSPFVIMFQAIEQDGLRENVEGFTTGQAIADASYWKVTK</sequence>
<dbReference type="KEGG" id="rsu:NHU_01772"/>
<dbReference type="eggNOG" id="COG0747">
    <property type="taxonomic scope" value="Bacteria"/>
</dbReference>
<dbReference type="PANTHER" id="PTHR30290:SF34">
    <property type="entry name" value="ABC TRANSPORTER, PERIPLASMIC OLIGO-PEPTIDE BINDING PROTEIN, PUTATIVE-RELATED"/>
    <property type="match status" value="1"/>
</dbReference>
<evidence type="ECO:0000259" key="4">
    <source>
        <dbReference type="Pfam" id="PF00496"/>
    </source>
</evidence>
<dbReference type="GO" id="GO:0030288">
    <property type="term" value="C:outer membrane-bounded periplasmic space"/>
    <property type="evidence" value="ECO:0007669"/>
    <property type="project" value="UniProtKB-ARBA"/>
</dbReference>
<evidence type="ECO:0000256" key="2">
    <source>
        <dbReference type="ARBA" id="ARBA00005695"/>
    </source>
</evidence>
<dbReference type="SUPFAM" id="SSF53850">
    <property type="entry name" value="Periplasmic binding protein-like II"/>
    <property type="match status" value="1"/>
</dbReference>
<evidence type="ECO:0000256" key="3">
    <source>
        <dbReference type="SAM" id="SignalP"/>
    </source>
</evidence>
<dbReference type="InterPro" id="IPR030678">
    <property type="entry name" value="Peptide/Ni-bd"/>
</dbReference>
<comment type="subcellular location">
    <subcellularLocation>
        <location evidence="1">Periplasm</location>
    </subcellularLocation>
</comment>
<dbReference type="AlphaFoldDB" id="A0A0D6B1E5"/>
<dbReference type="InterPro" id="IPR000914">
    <property type="entry name" value="SBP_5_dom"/>
</dbReference>
<keyword evidence="3" id="KW-0732">Signal</keyword>
<organism evidence="5 6">
    <name type="scientific">Rhodovulum sulfidophilum</name>
    <name type="common">Rhodobacter sulfidophilus</name>
    <dbReference type="NCBI Taxonomy" id="35806"/>
    <lineage>
        <taxon>Bacteria</taxon>
        <taxon>Pseudomonadati</taxon>
        <taxon>Pseudomonadota</taxon>
        <taxon>Alphaproteobacteria</taxon>
        <taxon>Rhodobacterales</taxon>
        <taxon>Paracoccaceae</taxon>
        <taxon>Rhodovulum</taxon>
    </lineage>
</organism>
<feature type="signal peptide" evidence="3">
    <location>
        <begin position="1"/>
        <end position="26"/>
    </location>
</feature>
<reference evidence="5 6" key="1">
    <citation type="submission" date="2015-02" db="EMBL/GenBank/DDBJ databases">
        <title>Genome sequene of Rhodovulum sulfidophilum DSM 2351.</title>
        <authorList>
            <person name="Nagao N."/>
        </authorList>
    </citation>
    <scope>NUCLEOTIDE SEQUENCE [LARGE SCALE GENOMIC DNA]</scope>
    <source>
        <strain evidence="5 6">DSM 2351</strain>
    </source>
</reference>
<evidence type="ECO:0000256" key="1">
    <source>
        <dbReference type="ARBA" id="ARBA00004418"/>
    </source>
</evidence>
<dbReference type="EMBL" id="AP014800">
    <property type="protein sequence ID" value="BAQ68927.1"/>
    <property type="molecule type" value="Genomic_DNA"/>
</dbReference>
<proteinExistence type="inferred from homology"/>
<dbReference type="CDD" id="cd08512">
    <property type="entry name" value="PBP2_NikA_DppA_OppA_like_7"/>
    <property type="match status" value="1"/>
</dbReference>
<evidence type="ECO:0000313" key="5">
    <source>
        <dbReference type="EMBL" id="BAQ68927.1"/>
    </source>
</evidence>
<dbReference type="Gene3D" id="3.40.190.10">
    <property type="entry name" value="Periplasmic binding protein-like II"/>
    <property type="match status" value="1"/>
</dbReference>
<dbReference type="PANTHER" id="PTHR30290">
    <property type="entry name" value="PERIPLASMIC BINDING COMPONENT OF ABC TRANSPORTER"/>
    <property type="match status" value="1"/>
</dbReference>
<protein>
    <submittedName>
        <fullName evidence="5">Extracellular solute-binding protein, family 5</fullName>
    </submittedName>
</protein>
<gene>
    <name evidence="5" type="ORF">NHU_01772</name>
</gene>
<dbReference type="Gene3D" id="3.10.105.10">
    <property type="entry name" value="Dipeptide-binding Protein, Domain 3"/>
    <property type="match status" value="1"/>
</dbReference>
<dbReference type="PIRSF" id="PIRSF002741">
    <property type="entry name" value="MppA"/>
    <property type="match status" value="1"/>
</dbReference>
<name>A0A0D6B1E5_RHOSU</name>
<dbReference type="GO" id="GO:0015833">
    <property type="term" value="P:peptide transport"/>
    <property type="evidence" value="ECO:0007669"/>
    <property type="project" value="TreeGrafter"/>
</dbReference>
<evidence type="ECO:0000313" key="6">
    <source>
        <dbReference type="Proteomes" id="UP000064912"/>
    </source>
</evidence>
<dbReference type="GO" id="GO:1904680">
    <property type="term" value="F:peptide transmembrane transporter activity"/>
    <property type="evidence" value="ECO:0007669"/>
    <property type="project" value="TreeGrafter"/>
</dbReference>
<dbReference type="PATRIC" id="fig|35806.4.peg.1828"/>